<feature type="compositionally biased region" description="Polar residues" evidence="1">
    <location>
        <begin position="37"/>
        <end position="74"/>
    </location>
</feature>
<feature type="compositionally biased region" description="Low complexity" evidence="1">
    <location>
        <begin position="1143"/>
        <end position="1159"/>
    </location>
</feature>
<feature type="region of interest" description="Disordered" evidence="1">
    <location>
        <begin position="1143"/>
        <end position="1172"/>
    </location>
</feature>
<feature type="region of interest" description="Disordered" evidence="1">
    <location>
        <begin position="1115"/>
        <end position="1134"/>
    </location>
</feature>
<organism evidence="2 3">
    <name type="scientific">Smittium mucronatum</name>
    <dbReference type="NCBI Taxonomy" id="133383"/>
    <lineage>
        <taxon>Eukaryota</taxon>
        <taxon>Fungi</taxon>
        <taxon>Fungi incertae sedis</taxon>
        <taxon>Zoopagomycota</taxon>
        <taxon>Kickxellomycotina</taxon>
        <taxon>Harpellomycetes</taxon>
        <taxon>Harpellales</taxon>
        <taxon>Legeriomycetaceae</taxon>
        <taxon>Smittium</taxon>
    </lineage>
</organism>
<proteinExistence type="predicted"/>
<name>A0A1R0GL73_9FUNG</name>
<feature type="compositionally biased region" description="Polar residues" evidence="1">
    <location>
        <begin position="1060"/>
        <end position="1069"/>
    </location>
</feature>
<dbReference type="Proteomes" id="UP000187455">
    <property type="component" value="Unassembled WGS sequence"/>
</dbReference>
<dbReference type="AlphaFoldDB" id="A0A1R0GL73"/>
<gene>
    <name evidence="2" type="ORF">AYI68_g8333</name>
</gene>
<feature type="region of interest" description="Disordered" evidence="1">
    <location>
        <begin position="817"/>
        <end position="856"/>
    </location>
</feature>
<feature type="region of interest" description="Disordered" evidence="1">
    <location>
        <begin position="26"/>
        <end position="74"/>
    </location>
</feature>
<evidence type="ECO:0000313" key="3">
    <source>
        <dbReference type="Proteomes" id="UP000187455"/>
    </source>
</evidence>
<accession>A0A1R0GL73</accession>
<evidence type="ECO:0008006" key="4">
    <source>
        <dbReference type="Google" id="ProtNLM"/>
    </source>
</evidence>
<feature type="compositionally biased region" description="Basic and acidic residues" evidence="1">
    <location>
        <begin position="391"/>
        <end position="402"/>
    </location>
</feature>
<feature type="region of interest" description="Disordered" evidence="1">
    <location>
        <begin position="365"/>
        <end position="426"/>
    </location>
</feature>
<protein>
    <recommendedName>
        <fullName evidence="4">Fibronectin type-III domain-containing protein</fullName>
    </recommendedName>
</protein>
<evidence type="ECO:0000256" key="1">
    <source>
        <dbReference type="SAM" id="MobiDB-lite"/>
    </source>
</evidence>
<feature type="compositionally biased region" description="Low complexity" evidence="1">
    <location>
        <begin position="379"/>
        <end position="390"/>
    </location>
</feature>
<evidence type="ECO:0000313" key="2">
    <source>
        <dbReference type="EMBL" id="OLY77634.1"/>
    </source>
</evidence>
<reference evidence="2 3" key="1">
    <citation type="journal article" date="2016" name="Mol. Biol. Evol.">
        <title>Genome-Wide Survey of Gut Fungi (Harpellales) Reveals the First Horizontally Transferred Ubiquitin Gene from a Mosquito Host.</title>
        <authorList>
            <person name="Wang Y."/>
            <person name="White M.M."/>
            <person name="Kvist S."/>
            <person name="Moncalvo J.M."/>
        </authorList>
    </citation>
    <scope>NUCLEOTIDE SEQUENCE [LARGE SCALE GENOMIC DNA]</scope>
    <source>
        <strain evidence="2 3">ALG-7-W6</strain>
    </source>
</reference>
<feature type="region of interest" description="Disordered" evidence="1">
    <location>
        <begin position="556"/>
        <end position="588"/>
    </location>
</feature>
<feature type="region of interest" description="Disordered" evidence="1">
    <location>
        <begin position="1222"/>
        <end position="1252"/>
    </location>
</feature>
<feature type="region of interest" description="Disordered" evidence="1">
    <location>
        <begin position="1047"/>
        <end position="1069"/>
    </location>
</feature>
<keyword evidence="3" id="KW-1185">Reference proteome</keyword>
<dbReference type="EMBL" id="LSSL01007767">
    <property type="protein sequence ID" value="OLY77634.1"/>
    <property type="molecule type" value="Genomic_DNA"/>
</dbReference>
<dbReference type="OrthoDB" id="5554756at2759"/>
<feature type="region of interest" description="Disordered" evidence="1">
    <location>
        <begin position="624"/>
        <end position="659"/>
    </location>
</feature>
<comment type="caution">
    <text evidence="2">The sequence shown here is derived from an EMBL/GenBank/DDBJ whole genome shotgun (WGS) entry which is preliminary data.</text>
</comment>
<sequence length="1252" mass="140769">MKLYKNSLKRDGVKLKDVFNKKKHPVSASIKEVFPPQTKTSTNQSDCSHPSNSPQTTSEFLSDPQNPTTDRNSPFSSSILESILPAKNPSKFRLNHDSYADQEPEAHQDSFLFNYFKQRELEKLFNGAGGRWWLLTLLFAVLNLHSQLFKWFPLSLQLLISSHYTALILLRTIFFSSNMLGNNEFTIDVTENRDSSYNLILKMDQIGSNNLSISWGFEIKKKHNSKTNKPNSYCPDDLPSRNRIKKSPPNVTISKFLIELNDELIGECLSTETSTAVNGLIPDSIYRIQVHALIESTKTVQISNILVVKTSTEINKSLERNNNIFVSHLMDLKSKIYSLITVDSHNCKKGETVFDLSRHPEISISIDASKPSNRKTNHSAKSSRSSSESISKLEKNSFEKSNKKSSPKTPSLTHIPNVHNENPAENKHKDLDFSINYASKVPFPENCQNLLETDSNFSAKDANLPNGEPSFSCCPIVKTVPQSRSSSFSSDSTIERPDLAKFIDFSNSKDFETNVFMPKHKNESESISTEINCDYLSELIPNSVLDDSKTLQDTSLSEKTSFNNVTDSQAPTSSGTSNYNQPTITYPENNSFSEKSYGWTVQIPKRQKKKGAHNNIQNIVTHNISSDAHQTEKSLDNSVKAVSSKSRKTKQFQKSGQKDTQAITNKYLDNMSFENLQKGISSVNFQNSPESSSLVDPKLNYKDALVLHPNFIKAVKKSPRIFKTEFSTSEIAIKEIKIQENNTLGEIGPKEDLNDHLNSLKGKFSVSRDIVADLNPEKVDKNHQRTKNINCKSTKLYNGANSKSPIIVRDLAKKIKNSKNKSNSDFKKVPGKKLKKSSTDIYSPPERELNPLPKPLTINTNTNYKNTPMNCNPISKSTLGTNKFSSASSISHKPFNSKPSTKIQKENPLFNSIDDQQIDFTNRPNVAEEKKRYSSYNIFDSIPSFNSRISSKSLSGFDLSLNSNRNFDRGLYISENMPNNNFENRSRMLLDFVNDESSADTSKSTLLNFPQKAFSSADPKIDFINEGAGMLSSIIPPFDRNIQDKRYSHHPKPYSRAYPQGNSFSNRGSNLNQAQFRESFDAPSDSNLISFPPTYNDWNSFSTDGIFNDNLKSSAPYPANNSGQNTYPRSSISDPLNFEVSASHPSIGSGSSLDNVLTNNDDDNKFPSNQLYNRPDLFKRNFQKDRLKPFAISSQLWGSPALPPSSPSLSFNSFQQPLKYINPPRVSPIGYRPNLDLNDDSKKDKNIFMPES</sequence>